<feature type="domain" description="DUF985" evidence="1">
    <location>
        <begin position="10"/>
        <end position="149"/>
    </location>
</feature>
<reference evidence="2" key="2">
    <citation type="submission" date="2020-09" db="EMBL/GenBank/DDBJ databases">
        <authorList>
            <person name="Sun Q."/>
            <person name="Zhou Y."/>
        </authorList>
    </citation>
    <scope>NUCLEOTIDE SEQUENCE</scope>
    <source>
        <strain evidence="2">CGMCC 1.15448</strain>
    </source>
</reference>
<evidence type="ECO:0000259" key="1">
    <source>
        <dbReference type="Pfam" id="PF06172"/>
    </source>
</evidence>
<evidence type="ECO:0000313" key="2">
    <source>
        <dbReference type="EMBL" id="GGA97358.1"/>
    </source>
</evidence>
<dbReference type="Gene3D" id="2.60.120.10">
    <property type="entry name" value="Jelly Rolls"/>
    <property type="match status" value="1"/>
</dbReference>
<dbReference type="RefSeq" id="WP_188931254.1">
    <property type="nucleotide sequence ID" value="NZ_BMJC01000002.1"/>
</dbReference>
<dbReference type="PANTHER" id="PTHR33387">
    <property type="entry name" value="RMLC-LIKE JELLY ROLL FOLD PROTEIN"/>
    <property type="match status" value="1"/>
</dbReference>
<evidence type="ECO:0000313" key="3">
    <source>
        <dbReference type="Proteomes" id="UP000607559"/>
    </source>
</evidence>
<organism evidence="2 3">
    <name type="scientific">Puia dinghuensis</name>
    <dbReference type="NCBI Taxonomy" id="1792502"/>
    <lineage>
        <taxon>Bacteria</taxon>
        <taxon>Pseudomonadati</taxon>
        <taxon>Bacteroidota</taxon>
        <taxon>Chitinophagia</taxon>
        <taxon>Chitinophagales</taxon>
        <taxon>Chitinophagaceae</taxon>
        <taxon>Puia</taxon>
    </lineage>
</organism>
<dbReference type="InterPro" id="IPR011051">
    <property type="entry name" value="RmlC_Cupin_sf"/>
</dbReference>
<sequence>MTTIRPPASYWIEKLQLTPHVEGGAFGEVYRSELILPRSALPLFFQGNRCASTSIYFLLAHGQFSAFHRIASDELWHFYFGDPLLVYEITHNGRMMEHRLGQNPELGETFQTVVKAGSWFASVPAPGSEYALVGCTVAPGFDFADFELAEREALTTQYPEHAEVIGRLTR</sequence>
<reference evidence="2" key="1">
    <citation type="journal article" date="2014" name="Int. J. Syst. Evol. Microbiol.">
        <title>Complete genome sequence of Corynebacterium casei LMG S-19264T (=DSM 44701T), isolated from a smear-ripened cheese.</title>
        <authorList>
            <consortium name="US DOE Joint Genome Institute (JGI-PGF)"/>
            <person name="Walter F."/>
            <person name="Albersmeier A."/>
            <person name="Kalinowski J."/>
            <person name="Ruckert C."/>
        </authorList>
    </citation>
    <scope>NUCLEOTIDE SEQUENCE</scope>
    <source>
        <strain evidence="2">CGMCC 1.15448</strain>
    </source>
</reference>
<dbReference type="CDD" id="cd06121">
    <property type="entry name" value="cupin_YML079wp"/>
    <property type="match status" value="1"/>
</dbReference>
<dbReference type="InterPro" id="IPR009327">
    <property type="entry name" value="Cupin_DUF985"/>
</dbReference>
<comment type="caution">
    <text evidence="2">The sequence shown here is derived from an EMBL/GenBank/DDBJ whole genome shotgun (WGS) entry which is preliminary data.</text>
</comment>
<dbReference type="AlphaFoldDB" id="A0A8J2UCM3"/>
<dbReference type="InterPro" id="IPR014710">
    <property type="entry name" value="RmlC-like_jellyroll"/>
</dbReference>
<dbReference type="EMBL" id="BMJC01000002">
    <property type="protein sequence ID" value="GGA97358.1"/>
    <property type="molecule type" value="Genomic_DNA"/>
</dbReference>
<proteinExistence type="predicted"/>
<gene>
    <name evidence="2" type="ORF">GCM10011511_20870</name>
</gene>
<name>A0A8J2UCM3_9BACT</name>
<dbReference type="SUPFAM" id="SSF51182">
    <property type="entry name" value="RmlC-like cupins"/>
    <property type="match status" value="1"/>
</dbReference>
<accession>A0A8J2UCM3</accession>
<keyword evidence="3" id="KW-1185">Reference proteome</keyword>
<dbReference type="PANTHER" id="PTHR33387:SF3">
    <property type="entry name" value="DUF985 DOMAIN-CONTAINING PROTEIN"/>
    <property type="match status" value="1"/>
</dbReference>
<dbReference type="Pfam" id="PF06172">
    <property type="entry name" value="Cupin_5"/>
    <property type="match status" value="1"/>
</dbReference>
<protein>
    <recommendedName>
        <fullName evidence="1">DUF985 domain-containing protein</fullName>
    </recommendedName>
</protein>
<dbReference type="Proteomes" id="UP000607559">
    <property type="component" value="Unassembled WGS sequence"/>
</dbReference>
<dbReference type="InterPro" id="IPR039935">
    <property type="entry name" value="YML079W-like"/>
</dbReference>